<protein>
    <recommendedName>
        <fullName evidence="3">Tetratricopeptide repeat protein</fullName>
    </recommendedName>
</protein>
<accession>A0ABM6MBL3</accession>
<dbReference type="EMBL" id="CP020083">
    <property type="protein sequence ID" value="ASR53375.1"/>
    <property type="molecule type" value="Genomic_DNA"/>
</dbReference>
<proteinExistence type="predicted"/>
<reference evidence="1 2" key="1">
    <citation type="submission" date="2017-03" db="EMBL/GenBank/DDBJ databases">
        <title>Complete genome sequence of Blastomonas fulva degrading microcsystin LR.</title>
        <authorList>
            <person name="Lee H.-g."/>
            <person name="Jin L."/>
            <person name="oh H.-M."/>
        </authorList>
    </citation>
    <scope>NUCLEOTIDE SEQUENCE [LARGE SCALE GENOMIC DNA]</scope>
    <source>
        <strain evidence="1 2">T2</strain>
    </source>
</reference>
<evidence type="ECO:0008006" key="3">
    <source>
        <dbReference type="Google" id="ProtNLM"/>
    </source>
</evidence>
<sequence length="423" mass="46388">MAAVVIGALWATERFTADDATPEAIAWGESPFSGEGPPRSYRDAIQRSDRAIVNARAAAQAAPDQWLMHEIHASEVLARAQLSGSYDDYAAARQALEAAFKVAVQGSGPHLMQASLDFSMHRLPQAQAQLAAIDGYAVPPESGDRAEIAAMRGDIAFYSGDYQAALALYDQADALVPGSASFRRAIFAARTGDVDQADAYLVEAERAYRSPTPQTRSYMELQRGILDLDRGRLNEAMSHFRKADALFPGRWLIEEHIAEVLNLQGKTAKSEALYRDIVRRTGHPEFIDALAGIAEARGNTAEAKRLYARSWAIWTKRLQQFPQATYGHAIDHCIARQDWACALTLAQRNHEARPYGEAKIALARALLGNGQVVQARTLIEQVLASRWRTPDLHAAAADIYQASGMAEKAAEQRRRARALNPLA</sequence>
<gene>
    <name evidence="1" type="ORF">B5J99_06575</name>
</gene>
<organism evidence="1 2">
    <name type="scientific">Blastomonas fulva</name>
    <dbReference type="NCBI Taxonomy" id="1550728"/>
    <lineage>
        <taxon>Bacteria</taxon>
        <taxon>Pseudomonadati</taxon>
        <taxon>Pseudomonadota</taxon>
        <taxon>Alphaproteobacteria</taxon>
        <taxon>Sphingomonadales</taxon>
        <taxon>Sphingomonadaceae</taxon>
        <taxon>Blastomonas</taxon>
    </lineage>
</organism>
<evidence type="ECO:0000313" key="1">
    <source>
        <dbReference type="EMBL" id="ASR53375.1"/>
    </source>
</evidence>
<dbReference type="SUPFAM" id="SSF48452">
    <property type="entry name" value="TPR-like"/>
    <property type="match status" value="2"/>
</dbReference>
<dbReference type="InterPro" id="IPR011990">
    <property type="entry name" value="TPR-like_helical_dom_sf"/>
</dbReference>
<evidence type="ECO:0000313" key="2">
    <source>
        <dbReference type="Proteomes" id="UP000258016"/>
    </source>
</evidence>
<keyword evidence="2" id="KW-1185">Reference proteome</keyword>
<name>A0ABM6MBL3_9SPHN</name>
<dbReference type="Gene3D" id="1.25.40.10">
    <property type="entry name" value="Tetratricopeptide repeat domain"/>
    <property type="match status" value="3"/>
</dbReference>
<dbReference type="Proteomes" id="UP000258016">
    <property type="component" value="Chromosome"/>
</dbReference>